<feature type="domain" description="VanZ-like" evidence="2">
    <location>
        <begin position="39"/>
        <end position="110"/>
    </location>
</feature>
<protein>
    <submittedName>
        <fullName evidence="3">VanZ family protein</fullName>
    </submittedName>
</protein>
<sequence>MKAAEIFTPFFRKMALFVWICAIWIGSLIPLSAPPVSHGDKFEHFIGYAVLAVLGFLNWPRLFYVWLAASLMGVSVEIAQSFTSWRSFDLYDMLANSIGACIGLIVCLLCSRKSTLLLK</sequence>
<dbReference type="InterPro" id="IPR006976">
    <property type="entry name" value="VanZ-like"/>
</dbReference>
<reference evidence="3 4" key="1">
    <citation type="submission" date="2020-07" db="EMBL/GenBank/DDBJ databases">
        <title>Complete genome sequence of Chitinibacter sp. 2T18.</title>
        <authorList>
            <person name="Bae J.-W."/>
            <person name="Choi J.-W."/>
        </authorList>
    </citation>
    <scope>NUCLEOTIDE SEQUENCE [LARGE SCALE GENOMIC DNA]</scope>
    <source>
        <strain evidence="3 4">2T18</strain>
    </source>
</reference>
<dbReference type="PANTHER" id="PTHR28008:SF1">
    <property type="entry name" value="DOMAIN PROTEIN, PUTATIVE (AFU_ORTHOLOGUE AFUA_3G10980)-RELATED"/>
    <property type="match status" value="1"/>
</dbReference>
<dbReference type="Pfam" id="PF04892">
    <property type="entry name" value="VanZ"/>
    <property type="match status" value="1"/>
</dbReference>
<dbReference type="EMBL" id="CP058627">
    <property type="protein sequence ID" value="QLG87553.1"/>
    <property type="molecule type" value="Genomic_DNA"/>
</dbReference>
<dbReference type="Proteomes" id="UP000509597">
    <property type="component" value="Chromosome"/>
</dbReference>
<dbReference type="KEGG" id="chiz:HQ393_04390"/>
<dbReference type="AlphaFoldDB" id="A0A7H9BFR6"/>
<keyword evidence="1" id="KW-0812">Transmembrane</keyword>
<evidence type="ECO:0000259" key="2">
    <source>
        <dbReference type="Pfam" id="PF04892"/>
    </source>
</evidence>
<dbReference type="NCBIfam" id="NF037970">
    <property type="entry name" value="vanZ_1"/>
    <property type="match status" value="1"/>
</dbReference>
<feature type="transmembrane region" description="Helical" evidence="1">
    <location>
        <begin position="14"/>
        <end position="33"/>
    </location>
</feature>
<keyword evidence="1" id="KW-0472">Membrane</keyword>
<name>A0A7H9BFR6_9NEIS</name>
<evidence type="ECO:0000256" key="1">
    <source>
        <dbReference type="SAM" id="Phobius"/>
    </source>
</evidence>
<dbReference type="RefSeq" id="WP_179357636.1">
    <property type="nucleotide sequence ID" value="NZ_CP058627.1"/>
</dbReference>
<gene>
    <name evidence="3" type="ORF">HQ393_04390</name>
</gene>
<dbReference type="PANTHER" id="PTHR28008">
    <property type="entry name" value="DOMAIN PROTEIN, PUTATIVE (AFU_ORTHOLOGUE AFUA_3G10980)-RELATED"/>
    <property type="match status" value="1"/>
</dbReference>
<keyword evidence="4" id="KW-1185">Reference proteome</keyword>
<feature type="transmembrane region" description="Helical" evidence="1">
    <location>
        <begin position="45"/>
        <end position="67"/>
    </location>
</feature>
<proteinExistence type="predicted"/>
<evidence type="ECO:0000313" key="4">
    <source>
        <dbReference type="Proteomes" id="UP000509597"/>
    </source>
</evidence>
<evidence type="ECO:0000313" key="3">
    <source>
        <dbReference type="EMBL" id="QLG87553.1"/>
    </source>
</evidence>
<accession>A0A7H9BFR6</accession>
<feature type="transmembrane region" description="Helical" evidence="1">
    <location>
        <begin position="93"/>
        <end position="111"/>
    </location>
</feature>
<keyword evidence="1" id="KW-1133">Transmembrane helix</keyword>
<organism evidence="3 4">
    <name type="scientific">Chitinibacter bivalviorum</name>
    <dbReference type="NCBI Taxonomy" id="2739434"/>
    <lineage>
        <taxon>Bacteria</taxon>
        <taxon>Pseudomonadati</taxon>
        <taxon>Pseudomonadota</taxon>
        <taxon>Betaproteobacteria</taxon>
        <taxon>Neisseriales</taxon>
        <taxon>Chitinibacteraceae</taxon>
        <taxon>Chitinibacter</taxon>
    </lineage>
</organism>